<dbReference type="AlphaFoldDB" id="A0A1Y2HN85"/>
<accession>A0A1Y2HN85</accession>
<feature type="region of interest" description="Disordered" evidence="1">
    <location>
        <begin position="27"/>
        <end position="96"/>
    </location>
</feature>
<evidence type="ECO:0000256" key="1">
    <source>
        <dbReference type="SAM" id="MobiDB-lite"/>
    </source>
</evidence>
<gene>
    <name evidence="3" type="ORF">BCR44DRAFT_47310</name>
</gene>
<evidence type="ECO:0000256" key="2">
    <source>
        <dbReference type="SAM" id="SignalP"/>
    </source>
</evidence>
<dbReference type="OrthoDB" id="5556541at2759"/>
<protein>
    <submittedName>
        <fullName evidence="3">Uncharacterized protein</fullName>
    </submittedName>
</protein>
<name>A0A1Y2HN85_9FUNG</name>
<proteinExistence type="predicted"/>
<feature type="signal peptide" evidence="2">
    <location>
        <begin position="1"/>
        <end position="24"/>
    </location>
</feature>
<organism evidence="3 4">
    <name type="scientific">Catenaria anguillulae PL171</name>
    <dbReference type="NCBI Taxonomy" id="765915"/>
    <lineage>
        <taxon>Eukaryota</taxon>
        <taxon>Fungi</taxon>
        <taxon>Fungi incertae sedis</taxon>
        <taxon>Blastocladiomycota</taxon>
        <taxon>Blastocladiomycetes</taxon>
        <taxon>Blastocladiales</taxon>
        <taxon>Catenariaceae</taxon>
        <taxon>Catenaria</taxon>
    </lineage>
</organism>
<evidence type="ECO:0000313" key="3">
    <source>
        <dbReference type="EMBL" id="ORZ36048.1"/>
    </source>
</evidence>
<dbReference type="EMBL" id="MCFL01000019">
    <property type="protein sequence ID" value="ORZ36048.1"/>
    <property type="molecule type" value="Genomic_DNA"/>
</dbReference>
<comment type="caution">
    <text evidence="3">The sequence shown here is derived from an EMBL/GenBank/DDBJ whole genome shotgun (WGS) entry which is preliminary data.</text>
</comment>
<reference evidence="3 4" key="1">
    <citation type="submission" date="2016-07" db="EMBL/GenBank/DDBJ databases">
        <title>Pervasive Adenine N6-methylation of Active Genes in Fungi.</title>
        <authorList>
            <consortium name="DOE Joint Genome Institute"/>
            <person name="Mondo S.J."/>
            <person name="Dannebaum R.O."/>
            <person name="Kuo R.C."/>
            <person name="Labutti K."/>
            <person name="Haridas S."/>
            <person name="Kuo A."/>
            <person name="Salamov A."/>
            <person name="Ahrendt S.R."/>
            <person name="Lipzen A."/>
            <person name="Sullivan W."/>
            <person name="Andreopoulos W.B."/>
            <person name="Clum A."/>
            <person name="Lindquist E."/>
            <person name="Daum C."/>
            <person name="Ramamoorthy G.K."/>
            <person name="Gryganskyi A."/>
            <person name="Culley D."/>
            <person name="Magnuson J.K."/>
            <person name="James T.Y."/>
            <person name="O'Malley M.A."/>
            <person name="Stajich J.E."/>
            <person name="Spatafora J.W."/>
            <person name="Visel A."/>
            <person name="Grigoriev I.V."/>
        </authorList>
    </citation>
    <scope>NUCLEOTIDE SEQUENCE [LARGE SCALE GENOMIC DNA]</scope>
    <source>
        <strain evidence="3 4">PL171</strain>
    </source>
</reference>
<feature type="compositionally biased region" description="Low complexity" evidence="1">
    <location>
        <begin position="31"/>
        <end position="96"/>
    </location>
</feature>
<dbReference type="Proteomes" id="UP000193411">
    <property type="component" value="Unassembled WGS sequence"/>
</dbReference>
<feature type="region of interest" description="Disordered" evidence="1">
    <location>
        <begin position="145"/>
        <end position="166"/>
    </location>
</feature>
<keyword evidence="4" id="KW-1185">Reference proteome</keyword>
<sequence length="316" mass="32773">MNRSTRILLATLALIAVVFAPVGAYPQAATSPGSSSPVAMSSTLESTMTSRRSTSGTATTSPTASFTGTGTWTTTTRTTSATTSLATRSSTSSTISTRTLTQITSTTTATATATSISNIILSDRNDSNADLSAIMSIALPTSLTLTSDDNDDDVDVDDAHAQSDLPPPEVQEMIINAMLTLGQNPDNISSSDALTAAAAAAALGSPTGALPPSSPTAFVRYLGDGTAFIENLGYNFTQVGQQCRGLQGTLPVENVILNTRYPNGRPAYALQFFGEWACQGRVLATTSGYTGNGRPLRGSDGRIVIPRSSRFTPILV</sequence>
<evidence type="ECO:0000313" key="4">
    <source>
        <dbReference type="Proteomes" id="UP000193411"/>
    </source>
</evidence>
<keyword evidence="2" id="KW-0732">Signal</keyword>
<feature type="chain" id="PRO_5012372766" evidence="2">
    <location>
        <begin position="25"/>
        <end position="316"/>
    </location>
</feature>